<reference evidence="10" key="1">
    <citation type="journal article" date="2015" name="PeerJ">
        <title>First genomic representation of candidate bacterial phylum KSB3 points to enhanced environmental sensing as a trigger of wastewater bulking.</title>
        <authorList>
            <person name="Sekiguchi Y."/>
            <person name="Ohashi A."/>
            <person name="Parks D.H."/>
            <person name="Yamauchi T."/>
            <person name="Tyson G.W."/>
            <person name="Hugenholtz P."/>
        </authorList>
    </citation>
    <scope>NUCLEOTIDE SEQUENCE [LARGE SCALE GENOMIC DNA]</scope>
</reference>
<accession>A0A081C696</accession>
<dbReference type="SUPFAM" id="SSF56796">
    <property type="entry name" value="Dehydroquinate synthase-like"/>
    <property type="match status" value="1"/>
</dbReference>
<dbReference type="GO" id="GO:0008654">
    <property type="term" value="P:phospholipid biosynthetic process"/>
    <property type="evidence" value="ECO:0007669"/>
    <property type="project" value="UniProtKB-KW"/>
</dbReference>
<dbReference type="AlphaFoldDB" id="A0A081C696"/>
<evidence type="ECO:0000256" key="1">
    <source>
        <dbReference type="ARBA" id="ARBA00022490"/>
    </source>
</evidence>
<keyword evidence="3" id="KW-0479">Metal-binding</keyword>
<evidence type="ECO:0000256" key="4">
    <source>
        <dbReference type="ARBA" id="ARBA00022857"/>
    </source>
</evidence>
<evidence type="ECO:0000256" key="9">
    <source>
        <dbReference type="ARBA" id="ARBA00023264"/>
    </source>
</evidence>
<evidence type="ECO:0000313" key="11">
    <source>
        <dbReference type="Proteomes" id="UP000030661"/>
    </source>
</evidence>
<dbReference type="STRING" id="1499967.U27_07089"/>
<evidence type="ECO:0000256" key="7">
    <source>
        <dbReference type="ARBA" id="ARBA00023098"/>
    </source>
</evidence>
<keyword evidence="7" id="KW-0443">Lipid metabolism</keyword>
<dbReference type="Gene3D" id="3.40.50.1970">
    <property type="match status" value="1"/>
</dbReference>
<sequence length="450" mass="50287">MEHFKFVDGRLVHQEFMCVCGKKHAVPIQEVVVRQGALEDLEDVLRRLNLGKKCVVIADLNTYQAAGEQVMEKLHNGTYLPKLSLFPTRELVKPDEYAIGKVMLDLEADTSFLLVVGSGSLTDLIRYISSRTGIPFVSVPTAASMDGYASSGAPMLQDGFKKTIISTHPHAIIADVDVFCRAPYELTASGFSDMLGKLTSRVDWKLSQIITGEYYCDYFAELIDGVVRMCVEQIAGIKQGEPEIMARLMEGLILSGIAMLVVGNSRPASGSEHSLSHYWEMKAFLEQKTPHLHGTKVGVATGVMSKFYEKFFARNPFDINLAAVRARKHSLEDIEATIRRNLGRAAEGVVEVARSIYLSWEEQQWQIEKLQAAWQEIKGLQAITPTFQRVFDIQQSVGASILPQEIEVDRPLLRETLLNAKEVRSKYTVLHAADTLGWLEEITDEVVSEY</sequence>
<evidence type="ECO:0000256" key="5">
    <source>
        <dbReference type="ARBA" id="ARBA00023002"/>
    </source>
</evidence>
<dbReference type="InterPro" id="IPR016205">
    <property type="entry name" value="Glycerol_DH"/>
</dbReference>
<gene>
    <name evidence="10" type="ORF">U27_07089</name>
</gene>
<protein>
    <submittedName>
        <fullName evidence="10">3-dehydroquinate synthase</fullName>
    </submittedName>
</protein>
<dbReference type="InterPro" id="IPR032837">
    <property type="entry name" value="G1PDH"/>
</dbReference>
<keyword evidence="8" id="KW-0594">Phospholipid biosynthesis</keyword>
<dbReference type="EMBL" id="DF820471">
    <property type="protein sequence ID" value="GAK60101.1"/>
    <property type="molecule type" value="Genomic_DNA"/>
</dbReference>
<dbReference type="GO" id="GO:0016614">
    <property type="term" value="F:oxidoreductase activity, acting on CH-OH group of donors"/>
    <property type="evidence" value="ECO:0007669"/>
    <property type="project" value="InterPro"/>
</dbReference>
<dbReference type="eggNOG" id="COG0371">
    <property type="taxonomic scope" value="Bacteria"/>
</dbReference>
<evidence type="ECO:0000256" key="8">
    <source>
        <dbReference type="ARBA" id="ARBA00023209"/>
    </source>
</evidence>
<keyword evidence="4" id="KW-0521">NADP</keyword>
<organism evidence="10">
    <name type="scientific">Vecturithrix granuli</name>
    <dbReference type="NCBI Taxonomy" id="1499967"/>
    <lineage>
        <taxon>Bacteria</taxon>
        <taxon>Candidatus Moduliflexota</taxon>
        <taxon>Candidatus Vecturitrichia</taxon>
        <taxon>Candidatus Vecturitrichales</taxon>
        <taxon>Candidatus Vecturitrichaceae</taxon>
        <taxon>Candidatus Vecturithrix</taxon>
    </lineage>
</organism>
<keyword evidence="5" id="KW-0560">Oxidoreductase</keyword>
<evidence type="ECO:0000256" key="3">
    <source>
        <dbReference type="ARBA" id="ARBA00022723"/>
    </source>
</evidence>
<dbReference type="GO" id="GO:0046872">
    <property type="term" value="F:metal ion binding"/>
    <property type="evidence" value="ECO:0007669"/>
    <property type="project" value="UniProtKB-KW"/>
</dbReference>
<evidence type="ECO:0000256" key="6">
    <source>
        <dbReference type="ARBA" id="ARBA00023027"/>
    </source>
</evidence>
<dbReference type="PANTHER" id="PTHR43616:SF5">
    <property type="entry name" value="GLYCEROL DEHYDROGENASE 1"/>
    <property type="match status" value="1"/>
</dbReference>
<evidence type="ECO:0000256" key="2">
    <source>
        <dbReference type="ARBA" id="ARBA00022516"/>
    </source>
</evidence>
<name>A0A081C696_VECG1</name>
<dbReference type="Proteomes" id="UP000030661">
    <property type="component" value="Unassembled WGS sequence"/>
</dbReference>
<dbReference type="CDD" id="cd08175">
    <property type="entry name" value="G1PDH"/>
    <property type="match status" value="1"/>
</dbReference>
<dbReference type="Gene3D" id="1.20.1090.10">
    <property type="entry name" value="Dehydroquinate synthase-like - alpha domain"/>
    <property type="match status" value="1"/>
</dbReference>
<dbReference type="PANTHER" id="PTHR43616">
    <property type="entry name" value="GLYCEROL DEHYDROGENASE"/>
    <property type="match status" value="1"/>
</dbReference>
<evidence type="ECO:0000313" key="10">
    <source>
        <dbReference type="EMBL" id="GAK60101.1"/>
    </source>
</evidence>
<keyword evidence="1" id="KW-0963">Cytoplasm</keyword>
<keyword evidence="2" id="KW-0444">Lipid biosynthesis</keyword>
<keyword evidence="6" id="KW-0520">NAD</keyword>
<keyword evidence="9" id="KW-1208">Phospholipid metabolism</keyword>
<dbReference type="Pfam" id="PF13685">
    <property type="entry name" value="Fe-ADH_2"/>
    <property type="match status" value="1"/>
</dbReference>
<proteinExistence type="predicted"/>
<keyword evidence="11" id="KW-1185">Reference proteome</keyword>
<dbReference type="HOGENOM" id="CLU_038362_1_0_0"/>